<dbReference type="PANTHER" id="PTHR13817:SF73">
    <property type="entry name" value="FIBRONECTIN TYPE-III DOMAIN-CONTAINING PROTEIN"/>
    <property type="match status" value="1"/>
</dbReference>
<keyword evidence="4" id="KW-1185">Reference proteome</keyword>
<dbReference type="InterPro" id="IPR013783">
    <property type="entry name" value="Ig-like_fold"/>
</dbReference>
<dbReference type="PROSITE" id="PS50853">
    <property type="entry name" value="FN3"/>
    <property type="match status" value="5"/>
</dbReference>
<organism evidence="3 4">
    <name type="scientific">Candidatus Nitrosopumilus salarius BD31</name>
    <dbReference type="NCBI Taxonomy" id="859350"/>
    <lineage>
        <taxon>Archaea</taxon>
        <taxon>Nitrososphaerota</taxon>
        <taxon>Nitrososphaeria</taxon>
        <taxon>Nitrosopumilales</taxon>
        <taxon>Nitrosopumilaceae</taxon>
        <taxon>Nitrosopumilus</taxon>
    </lineage>
</organism>
<protein>
    <submittedName>
        <fullName evidence="3">Fibronectin type III domain protein</fullName>
    </submittedName>
</protein>
<dbReference type="InterPro" id="IPR036116">
    <property type="entry name" value="FN3_sf"/>
</dbReference>
<dbReference type="SMART" id="SM00060">
    <property type="entry name" value="FN3"/>
    <property type="match status" value="5"/>
</dbReference>
<feature type="domain" description="Fibronectin type-III" evidence="2">
    <location>
        <begin position="317"/>
        <end position="412"/>
    </location>
</feature>
<dbReference type="InterPro" id="IPR003961">
    <property type="entry name" value="FN3_dom"/>
</dbReference>
<reference evidence="3 4" key="1">
    <citation type="journal article" date="2012" name="J. Bacteriol.">
        <title>Genome sequence of "Candidatus Nitrosopumilus salaria" BD31, an ammonia-oxidizing archaeon from the San Francisco Bay estuary.</title>
        <authorList>
            <person name="Mosier A.C."/>
            <person name="Allen E.E."/>
            <person name="Kim M."/>
            <person name="Ferriera S."/>
            <person name="Francis C.A."/>
        </authorList>
    </citation>
    <scope>NUCLEOTIDE SEQUENCE [LARGE SCALE GENOMIC DNA]</scope>
    <source>
        <strain evidence="3 4">BD31</strain>
    </source>
</reference>
<dbReference type="SUPFAM" id="SSF49265">
    <property type="entry name" value="Fibronectin type III"/>
    <property type="match status" value="3"/>
</dbReference>
<keyword evidence="1" id="KW-0677">Repeat</keyword>
<feature type="domain" description="Fibronectin type-III" evidence="2">
    <location>
        <begin position="23"/>
        <end position="120"/>
    </location>
</feature>
<dbReference type="PATRIC" id="fig|859350.6.peg.568"/>
<dbReference type="Proteomes" id="UP000003423">
    <property type="component" value="Unassembled WGS sequence"/>
</dbReference>
<evidence type="ECO:0000259" key="2">
    <source>
        <dbReference type="PROSITE" id="PS50853"/>
    </source>
</evidence>
<proteinExistence type="predicted"/>
<dbReference type="AlphaFoldDB" id="I3D3X6"/>
<dbReference type="PRINTS" id="PR00014">
    <property type="entry name" value="FNTYPEIII"/>
</dbReference>
<dbReference type="PANTHER" id="PTHR13817">
    <property type="entry name" value="TITIN"/>
    <property type="match status" value="1"/>
</dbReference>
<evidence type="ECO:0000256" key="1">
    <source>
        <dbReference type="ARBA" id="ARBA00022737"/>
    </source>
</evidence>
<feature type="domain" description="Fibronectin type-III" evidence="2">
    <location>
        <begin position="418"/>
        <end position="512"/>
    </location>
</feature>
<name>I3D3X6_9ARCH</name>
<dbReference type="Pfam" id="PF00041">
    <property type="entry name" value="fn3"/>
    <property type="match status" value="5"/>
</dbReference>
<gene>
    <name evidence="3" type="ORF">BD31_I0940</name>
</gene>
<dbReference type="Gene3D" id="2.60.40.10">
    <property type="entry name" value="Immunoglobulins"/>
    <property type="match status" value="5"/>
</dbReference>
<comment type="caution">
    <text evidence="3">The sequence shown here is derived from an EMBL/GenBank/DDBJ whole genome shotgun (WGS) entry which is preliminary data.</text>
</comment>
<sequence>MILFSISLIISHDNEIFAQTPSTPEAVTDLIAIPGNGEIHLSWSEPDNNGADIISYKVIRWETGSDVFTTFPNLGTSTQAIATGLKNDVSYSFKVIAINSIGASNDSNIASAKPLATSPLTDIPNTITDFIATRGDAKVNLSWTKPYDNGSPITSYKITYWQIGTDDFKKKTVASESTSAQITGLTNDASYAFKINSINALGQSPDSNVDSATPSKSVVAKVPNQVRGVTGIPSNGQVFLSWIEPSDNGSFITSYRVTVNEKGSTVSTTYPNIGDVTKTTIIGLKNNVSYEFKLSAVNSVGIGKESNSITVTPNNKVPIAITNLKSSSGNGKVMLSWSVSSPALDQITGYRVREFKTGSDSFVSYSVVGKSTSITIDGLTNGVPYGFRVLGVNADGVGPESNIVYVTPMPPTNVIGKVPAQIGDLRATANDGQVKLEWSAPFNNGFPIIGYKITQSNTGSNSFTTIQKSDVTPNAIITGLTNDASYNFKVSAINSEGIGKESVSASVIPKSATNSILKIPQWVKNNAEWWAQGLISDSEYAQAIEYLINQGIIKIK</sequence>
<evidence type="ECO:0000313" key="4">
    <source>
        <dbReference type="Proteomes" id="UP000003423"/>
    </source>
</evidence>
<dbReference type="CDD" id="cd00063">
    <property type="entry name" value="FN3"/>
    <property type="match status" value="5"/>
</dbReference>
<feature type="domain" description="Fibronectin type-III" evidence="2">
    <location>
        <begin position="222"/>
        <end position="316"/>
    </location>
</feature>
<dbReference type="InterPro" id="IPR050964">
    <property type="entry name" value="Striated_Muscle_Regulatory"/>
</dbReference>
<evidence type="ECO:0000313" key="3">
    <source>
        <dbReference type="EMBL" id="EIJ66419.1"/>
    </source>
</evidence>
<feature type="domain" description="Fibronectin type-III" evidence="2">
    <location>
        <begin position="123"/>
        <end position="218"/>
    </location>
</feature>
<dbReference type="EMBL" id="AEXL02000062">
    <property type="protein sequence ID" value="EIJ66419.1"/>
    <property type="molecule type" value="Genomic_DNA"/>
</dbReference>
<accession>I3D3X6</accession>